<feature type="transmembrane region" description="Helical" evidence="2">
    <location>
        <begin position="403"/>
        <end position="428"/>
    </location>
</feature>
<keyword evidence="2" id="KW-0812">Transmembrane</keyword>
<dbReference type="Pfam" id="PF19877">
    <property type="entry name" value="DUF6350"/>
    <property type="match status" value="1"/>
</dbReference>
<feature type="transmembrane region" description="Helical" evidence="2">
    <location>
        <begin position="258"/>
        <end position="281"/>
    </location>
</feature>
<evidence type="ECO:0000313" key="3">
    <source>
        <dbReference type="EMBL" id="MDR7293031.1"/>
    </source>
</evidence>
<organism evidence="3 4">
    <name type="scientific">Pseudoglutamicibacter albus</name>
    <dbReference type="NCBI Taxonomy" id="98671"/>
    <lineage>
        <taxon>Bacteria</taxon>
        <taxon>Bacillati</taxon>
        <taxon>Actinomycetota</taxon>
        <taxon>Actinomycetes</taxon>
        <taxon>Micrococcales</taxon>
        <taxon>Micrococcaceae</taxon>
        <taxon>Pseudoglutamicibacter</taxon>
    </lineage>
</organism>
<proteinExistence type="predicted"/>
<dbReference type="EMBL" id="JAVDXX010000001">
    <property type="protein sequence ID" value="MDR7293031.1"/>
    <property type="molecule type" value="Genomic_DNA"/>
</dbReference>
<reference evidence="3" key="1">
    <citation type="submission" date="2023-07" db="EMBL/GenBank/DDBJ databases">
        <title>Sequencing the genomes of 1000 actinobacteria strains.</title>
        <authorList>
            <person name="Klenk H.-P."/>
        </authorList>
    </citation>
    <scope>NUCLEOTIDE SEQUENCE</scope>
    <source>
        <strain evidence="3">DSM 13068</strain>
    </source>
</reference>
<comment type="caution">
    <text evidence="3">The sequence shown here is derived from an EMBL/GenBank/DDBJ whole genome shotgun (WGS) entry which is preliminary data.</text>
</comment>
<feature type="transmembrane region" description="Helical" evidence="2">
    <location>
        <begin position="325"/>
        <end position="345"/>
    </location>
</feature>
<keyword evidence="4" id="KW-1185">Reference proteome</keyword>
<evidence type="ECO:0000256" key="2">
    <source>
        <dbReference type="SAM" id="Phobius"/>
    </source>
</evidence>
<feature type="transmembrane region" description="Helical" evidence="2">
    <location>
        <begin position="301"/>
        <end position="318"/>
    </location>
</feature>
<accession>A0ABU1YZR5</accession>
<feature type="transmembrane region" description="Helical" evidence="2">
    <location>
        <begin position="179"/>
        <end position="199"/>
    </location>
</feature>
<evidence type="ECO:0000313" key="4">
    <source>
        <dbReference type="Proteomes" id="UP001180715"/>
    </source>
</evidence>
<feature type="transmembrane region" description="Helical" evidence="2">
    <location>
        <begin position="137"/>
        <end position="159"/>
    </location>
</feature>
<dbReference type="InterPro" id="IPR045931">
    <property type="entry name" value="DUF6350"/>
</dbReference>
<dbReference type="Proteomes" id="UP001180715">
    <property type="component" value="Unassembled WGS sequence"/>
</dbReference>
<name>A0ABU1YZR5_9MICC</name>
<feature type="transmembrane region" description="Helical" evidence="2">
    <location>
        <begin position="205"/>
        <end position="227"/>
    </location>
</feature>
<dbReference type="RefSeq" id="WP_239446215.1">
    <property type="nucleotide sequence ID" value="NZ_JAKRCW010000004.1"/>
</dbReference>
<sequence length="481" mass="50873">MPTDFKDSRDAGGAGDAETSSEAGSPRDAEAAAAGEGAAEQLVYGVGDERVSLTTRTREALYRFRVGLQEGMPLPLVIQGGIEAIQVYVLGLLVVALPVAGAAMSGGWLGADVSEVARVTGRWWLLGHGVPLVRSEAAIGGAGTMWFLPLGFVVLPGWLAWRAGRRLARASWSDQLWQAMLGSLLVYGVLGIVTTWWASSELIASPWWGALLIPLVIHGLGLIGGAWREAGSFGRLIGFNAAERVLHHSQYQRWAGSYVWAVVRAGFVGLVMAVGLASAAFTVQLVLHWVDVINTVMRLNPGLWGGAALMLLQLVFVPNMVMYTLAYVSGGGFALGSTTSISAFGSFGTDMPPLPVLGMLPDGPQVWVVAIPVLAGVVAGWWFMREGENHLEEWLTLRFSQRWIGVTLSSLMLGLLVGAVSAVGFVVLALLSSGTLGLGIFTWIGPHVWVSAGLLVAEIGVGAVLGNVAAPLFERDPVLDD</sequence>
<feature type="region of interest" description="Disordered" evidence="1">
    <location>
        <begin position="1"/>
        <end position="32"/>
    </location>
</feature>
<keyword evidence="2" id="KW-0472">Membrane</keyword>
<feature type="transmembrane region" description="Helical" evidence="2">
    <location>
        <begin position="87"/>
        <end position="109"/>
    </location>
</feature>
<keyword evidence="2" id="KW-1133">Transmembrane helix</keyword>
<feature type="compositionally biased region" description="Basic and acidic residues" evidence="1">
    <location>
        <begin position="1"/>
        <end position="10"/>
    </location>
</feature>
<feature type="transmembrane region" description="Helical" evidence="2">
    <location>
        <begin position="365"/>
        <end position="383"/>
    </location>
</feature>
<protein>
    <submittedName>
        <fullName evidence="3">Uncharacterized protein</fullName>
    </submittedName>
</protein>
<feature type="transmembrane region" description="Helical" evidence="2">
    <location>
        <begin position="448"/>
        <end position="473"/>
    </location>
</feature>
<evidence type="ECO:0000256" key="1">
    <source>
        <dbReference type="SAM" id="MobiDB-lite"/>
    </source>
</evidence>
<gene>
    <name evidence="3" type="ORF">J2S67_000299</name>
</gene>